<dbReference type="OrthoDB" id="2884789at2"/>
<dbReference type="AlphaFoldDB" id="A0A2T0LFF3"/>
<dbReference type="Pfam" id="PF13814">
    <property type="entry name" value="Replic_Relax"/>
    <property type="match status" value="1"/>
</dbReference>
<evidence type="ECO:0000313" key="3">
    <source>
        <dbReference type="Proteomes" id="UP000237797"/>
    </source>
</evidence>
<evidence type="ECO:0000313" key="2">
    <source>
        <dbReference type="EMBL" id="PRX40923.1"/>
    </source>
</evidence>
<dbReference type="Proteomes" id="UP000237797">
    <property type="component" value="Unassembled WGS sequence"/>
</dbReference>
<gene>
    <name evidence="2" type="ORF">CLV97_110115</name>
</gene>
<organism evidence="2 3">
    <name type="scientific">Planifilum fimeticola</name>
    <dbReference type="NCBI Taxonomy" id="201975"/>
    <lineage>
        <taxon>Bacteria</taxon>
        <taxon>Bacillati</taxon>
        <taxon>Bacillota</taxon>
        <taxon>Bacilli</taxon>
        <taxon>Bacillales</taxon>
        <taxon>Thermoactinomycetaceae</taxon>
        <taxon>Planifilum</taxon>
    </lineage>
</organism>
<dbReference type="InterPro" id="IPR036390">
    <property type="entry name" value="WH_DNA-bd_sf"/>
</dbReference>
<evidence type="ECO:0000256" key="1">
    <source>
        <dbReference type="SAM" id="MobiDB-lite"/>
    </source>
</evidence>
<dbReference type="SUPFAM" id="SSF46785">
    <property type="entry name" value="Winged helix' DNA-binding domain"/>
    <property type="match status" value="1"/>
</dbReference>
<comment type="caution">
    <text evidence="2">The sequence shown here is derived from an EMBL/GenBank/DDBJ whole genome shotgun (WGS) entry which is preliminary data.</text>
</comment>
<dbReference type="Gene3D" id="1.10.10.10">
    <property type="entry name" value="Winged helix-like DNA-binding domain superfamily/Winged helix DNA-binding domain"/>
    <property type="match status" value="1"/>
</dbReference>
<protein>
    <submittedName>
        <fullName evidence="2">Protein involved in plasmid replication-relaxation</fullName>
    </submittedName>
</protein>
<feature type="region of interest" description="Disordered" evidence="1">
    <location>
        <begin position="338"/>
        <end position="400"/>
    </location>
</feature>
<keyword evidence="3" id="KW-1185">Reference proteome</keyword>
<reference evidence="2 3" key="1">
    <citation type="submission" date="2018-03" db="EMBL/GenBank/DDBJ databases">
        <title>Genomic Encyclopedia of Archaeal and Bacterial Type Strains, Phase II (KMG-II): from individual species to whole genera.</title>
        <authorList>
            <person name="Goeker M."/>
        </authorList>
    </citation>
    <scope>NUCLEOTIDE SEQUENCE [LARGE SCALE GENOMIC DNA]</scope>
    <source>
        <strain evidence="2 3">DSM 44946</strain>
    </source>
</reference>
<accession>A0A2T0LFF3</accession>
<dbReference type="InterPro" id="IPR025855">
    <property type="entry name" value="Replic_Relax"/>
</dbReference>
<dbReference type="InterPro" id="IPR036388">
    <property type="entry name" value="WH-like_DNA-bd_sf"/>
</dbReference>
<sequence>MPQHPRVKRVQQRDVAILQDLYRYRILTTDQLRRRYFSNSKSYVYQKVHAMKKSGLIISIHREFGGTAYYRLTDAGISFLKKQGIPVTKGTKDLYVSPRLLPYLVMSNDIMVELSPYGWEMQDSRETKARYRGLNRSGNIQGTLISPDGTEYGFFVLMESTRDQNMLKMIKEIETSGITNFLIFAKGRDSIWHFIERSREKKLVTNGALCVMDYAFGVEYLKSRLSDKRHFKRIFQDEQAPVHWLAPSDRTRFECIARYRDEEVYLVNLLDTDLMKVEAVHHYLGDIPRLQRFGEKLRRVLVLTEPGLRDLHGELLGESQYICYLELSRNRINAFRRPKGEMNNEPHHTGTEIDHEAHHGQESHRTRDCRSAERSAKKHVQSDETHIKGRTDLRPYRRTK</sequence>
<proteinExistence type="predicted"/>
<name>A0A2T0LFF3_9BACL</name>
<dbReference type="EMBL" id="PVNE01000010">
    <property type="protein sequence ID" value="PRX40923.1"/>
    <property type="molecule type" value="Genomic_DNA"/>
</dbReference>